<keyword evidence="10 12" id="KW-0675">Receptor</keyword>
<gene>
    <name evidence="16" type="primary">LOC102837073</name>
</gene>
<sequence>MYKLCDIEVSRNRWTVLTHLIVLSPHSSIRFFNNIECRNQTEVSNFILLGLTEDAELQSFLFMLFLIMYLITVLGNLLIVLTVSSDSHLYTPMYFFLSILSITDVCLSTTTIPNMLVNIQTQNWSITYTGCLNQIFFFLIFGGFENFLLTAMAYDRYVAICHPLRYTVIMNPCFCGLLILLSILISMVDALIHSLMVLKLSFCTDVKIPQFFCELAQVLSVACSNTLINNLLVYFVSCILGGISLSGIIFSYTRIVSSVLRIPSASGKYKAFSTCGSHLLVVSLFYGPSIGIYISSIFTHTSSRTAVASVMYSVVPQMMNPFIYSLRNRDIKVRLRELISRILSF</sequence>
<keyword evidence="7 13" id="KW-1133">Transmembrane helix</keyword>
<feature type="domain" description="G-protein coupled receptors family 1 profile" evidence="14">
    <location>
        <begin position="75"/>
        <end position="324"/>
    </location>
</feature>
<feature type="transmembrane region" description="Helical" evidence="13">
    <location>
        <begin position="60"/>
        <end position="81"/>
    </location>
</feature>
<evidence type="ECO:0000256" key="6">
    <source>
        <dbReference type="ARBA" id="ARBA00022725"/>
    </source>
</evidence>
<dbReference type="GeneID" id="102837073"/>
<dbReference type="FunFam" id="1.20.1070.10:FF:000009">
    <property type="entry name" value="Olfactory receptor"/>
    <property type="match status" value="1"/>
</dbReference>
<dbReference type="Pfam" id="PF13853">
    <property type="entry name" value="7tm_4"/>
    <property type="match status" value="1"/>
</dbReference>
<feature type="transmembrane region" description="Helical" evidence="13">
    <location>
        <begin position="166"/>
        <end position="192"/>
    </location>
</feature>
<dbReference type="Proteomes" id="UP000504623">
    <property type="component" value="Unplaced"/>
</dbReference>
<dbReference type="InterPro" id="IPR000725">
    <property type="entry name" value="Olfact_rcpt"/>
</dbReference>
<dbReference type="FunFam" id="1.10.1220.70:FF:000001">
    <property type="entry name" value="Olfactory receptor"/>
    <property type="match status" value="1"/>
</dbReference>
<dbReference type="PRINTS" id="PR00237">
    <property type="entry name" value="GPCRRHODOPSN"/>
</dbReference>
<feature type="transmembrane region" description="Helical" evidence="13">
    <location>
        <begin position="271"/>
        <end position="294"/>
    </location>
</feature>
<evidence type="ECO:0000256" key="2">
    <source>
        <dbReference type="ARBA" id="ARBA00010663"/>
    </source>
</evidence>
<keyword evidence="15" id="KW-1185">Reference proteome</keyword>
<keyword evidence="9 13" id="KW-0472">Membrane</keyword>
<dbReference type="PANTHER" id="PTHR48001">
    <property type="entry name" value="OLFACTORY RECEPTOR"/>
    <property type="match status" value="1"/>
</dbReference>
<evidence type="ECO:0000256" key="10">
    <source>
        <dbReference type="ARBA" id="ARBA00023170"/>
    </source>
</evidence>
<keyword evidence="8 12" id="KW-0297">G-protein coupled receptor</keyword>
<feature type="transmembrane region" description="Helical" evidence="13">
    <location>
        <begin position="93"/>
        <end position="115"/>
    </location>
</feature>
<dbReference type="AlphaFoldDB" id="A0A9B0X3U7"/>
<feature type="transmembrane region" description="Helical" evidence="13">
    <location>
        <begin position="231"/>
        <end position="250"/>
    </location>
</feature>
<reference evidence="16" key="1">
    <citation type="submission" date="2025-08" db="UniProtKB">
        <authorList>
            <consortium name="RefSeq"/>
        </authorList>
    </citation>
    <scope>IDENTIFICATION</scope>
    <source>
        <tissue evidence="16">Spleen</tissue>
    </source>
</reference>
<comment type="subcellular location">
    <subcellularLocation>
        <location evidence="1 13">Cell membrane</location>
        <topology evidence="1 13">Multi-pass membrane protein</topology>
    </subcellularLocation>
</comment>
<dbReference type="Gene3D" id="1.20.1070.10">
    <property type="entry name" value="Rhodopsin 7-helix transmembrane proteins"/>
    <property type="match status" value="1"/>
</dbReference>
<evidence type="ECO:0000256" key="13">
    <source>
        <dbReference type="RuleBase" id="RU363047"/>
    </source>
</evidence>
<comment type="similarity">
    <text evidence="2 12">Belongs to the G-protein coupled receptor 1 family.</text>
</comment>
<feature type="transmembrane region" description="Helical" evidence="13">
    <location>
        <begin position="135"/>
        <end position="154"/>
    </location>
</feature>
<dbReference type="CDD" id="cd15234">
    <property type="entry name" value="7tmA_OR7-like"/>
    <property type="match status" value="1"/>
</dbReference>
<evidence type="ECO:0000256" key="1">
    <source>
        <dbReference type="ARBA" id="ARBA00004651"/>
    </source>
</evidence>
<keyword evidence="5 12" id="KW-0812">Transmembrane</keyword>
<dbReference type="GO" id="GO:0005886">
    <property type="term" value="C:plasma membrane"/>
    <property type="evidence" value="ECO:0007669"/>
    <property type="project" value="UniProtKB-SubCell"/>
</dbReference>
<evidence type="ECO:0000256" key="12">
    <source>
        <dbReference type="RuleBase" id="RU000688"/>
    </source>
</evidence>
<organism evidence="15 16">
    <name type="scientific">Chrysochloris asiatica</name>
    <name type="common">Cape golden mole</name>
    <dbReference type="NCBI Taxonomy" id="185453"/>
    <lineage>
        <taxon>Eukaryota</taxon>
        <taxon>Metazoa</taxon>
        <taxon>Chordata</taxon>
        <taxon>Craniata</taxon>
        <taxon>Vertebrata</taxon>
        <taxon>Euteleostomi</taxon>
        <taxon>Mammalia</taxon>
        <taxon>Eutheria</taxon>
        <taxon>Afrotheria</taxon>
        <taxon>Chrysochloridae</taxon>
        <taxon>Chrysochlorinae</taxon>
        <taxon>Chrysochloris</taxon>
    </lineage>
</organism>
<evidence type="ECO:0000256" key="7">
    <source>
        <dbReference type="ARBA" id="ARBA00022989"/>
    </source>
</evidence>
<evidence type="ECO:0000256" key="3">
    <source>
        <dbReference type="ARBA" id="ARBA00022475"/>
    </source>
</evidence>
<name>A0A9B0X3U7_CHRAS</name>
<dbReference type="GO" id="GO:0004984">
    <property type="term" value="F:olfactory receptor activity"/>
    <property type="evidence" value="ECO:0007669"/>
    <property type="project" value="InterPro"/>
</dbReference>
<dbReference type="InterPro" id="IPR017452">
    <property type="entry name" value="GPCR_Rhodpsn_7TM"/>
</dbReference>
<protein>
    <recommendedName>
        <fullName evidence="13">Olfactory receptor</fullName>
    </recommendedName>
</protein>
<dbReference type="PROSITE" id="PS00237">
    <property type="entry name" value="G_PROTEIN_RECEP_F1_1"/>
    <property type="match status" value="1"/>
</dbReference>
<dbReference type="PROSITE" id="PS50262">
    <property type="entry name" value="G_PROTEIN_RECEP_F1_2"/>
    <property type="match status" value="1"/>
</dbReference>
<dbReference type="OrthoDB" id="9444602at2759"/>
<dbReference type="PRINTS" id="PR00245">
    <property type="entry name" value="OLFACTORYR"/>
</dbReference>
<keyword evidence="11 12" id="KW-0807">Transducer</keyword>
<accession>A0A9B0X3U7</accession>
<evidence type="ECO:0000313" key="16">
    <source>
        <dbReference type="RefSeq" id="XP_006877532.1"/>
    </source>
</evidence>
<dbReference type="GO" id="GO:0004930">
    <property type="term" value="F:G protein-coupled receptor activity"/>
    <property type="evidence" value="ECO:0007669"/>
    <property type="project" value="UniProtKB-KW"/>
</dbReference>
<keyword evidence="6 13" id="KW-0552">Olfaction</keyword>
<dbReference type="InterPro" id="IPR000276">
    <property type="entry name" value="GPCR_Rhodpsn"/>
</dbReference>
<evidence type="ECO:0000256" key="4">
    <source>
        <dbReference type="ARBA" id="ARBA00022606"/>
    </source>
</evidence>
<evidence type="ECO:0000259" key="14">
    <source>
        <dbReference type="PROSITE" id="PS50262"/>
    </source>
</evidence>
<proteinExistence type="inferred from homology"/>
<keyword evidence="4 13" id="KW-0716">Sensory transduction</keyword>
<evidence type="ECO:0000256" key="8">
    <source>
        <dbReference type="ARBA" id="ARBA00023040"/>
    </source>
</evidence>
<dbReference type="SUPFAM" id="SSF81321">
    <property type="entry name" value="Family A G protein-coupled receptor-like"/>
    <property type="match status" value="1"/>
</dbReference>
<dbReference type="RefSeq" id="XP_006877532.1">
    <property type="nucleotide sequence ID" value="XM_006877470.1"/>
</dbReference>
<keyword evidence="3 13" id="KW-1003">Cell membrane</keyword>
<evidence type="ECO:0000256" key="11">
    <source>
        <dbReference type="ARBA" id="ARBA00023224"/>
    </source>
</evidence>
<feature type="transmembrane region" description="Helical" evidence="13">
    <location>
        <begin position="306"/>
        <end position="326"/>
    </location>
</feature>
<evidence type="ECO:0000256" key="5">
    <source>
        <dbReference type="ARBA" id="ARBA00022692"/>
    </source>
</evidence>
<evidence type="ECO:0000256" key="9">
    <source>
        <dbReference type="ARBA" id="ARBA00023136"/>
    </source>
</evidence>
<evidence type="ECO:0000313" key="15">
    <source>
        <dbReference type="Proteomes" id="UP000504623"/>
    </source>
</evidence>